<dbReference type="GO" id="GO:0016787">
    <property type="term" value="F:hydrolase activity"/>
    <property type="evidence" value="ECO:0007669"/>
    <property type="project" value="UniProtKB-KW"/>
</dbReference>
<evidence type="ECO:0000256" key="1">
    <source>
        <dbReference type="SAM" id="Phobius"/>
    </source>
</evidence>
<feature type="transmembrane region" description="Helical" evidence="1">
    <location>
        <begin position="523"/>
        <end position="544"/>
    </location>
</feature>
<dbReference type="Proteomes" id="UP000192789">
    <property type="component" value="Unassembled WGS sequence"/>
</dbReference>
<comment type="caution">
    <text evidence="4">The sequence shown here is derived from an EMBL/GenBank/DDBJ whole genome shotgun (WGS) entry which is preliminary data.</text>
</comment>
<feature type="chain" id="PRO_5010873899" evidence="2">
    <location>
        <begin position="27"/>
        <end position="607"/>
    </location>
</feature>
<dbReference type="InterPro" id="IPR050491">
    <property type="entry name" value="AmpC-like"/>
</dbReference>
<keyword evidence="1" id="KW-0472">Membrane</keyword>
<dbReference type="SUPFAM" id="SSF56601">
    <property type="entry name" value="beta-lactamase/transpeptidase-like"/>
    <property type="match status" value="1"/>
</dbReference>
<proteinExistence type="predicted"/>
<evidence type="ECO:0000256" key="2">
    <source>
        <dbReference type="SAM" id="SignalP"/>
    </source>
</evidence>
<protein>
    <submittedName>
        <fullName evidence="4">Serine hydrolase</fullName>
    </submittedName>
</protein>
<dbReference type="Pfam" id="PF00144">
    <property type="entry name" value="Beta-lactamase"/>
    <property type="match status" value="1"/>
</dbReference>
<dbReference type="InterPro" id="IPR012338">
    <property type="entry name" value="Beta-lactam/transpept-like"/>
</dbReference>
<keyword evidence="4" id="KW-0378">Hydrolase</keyword>
<keyword evidence="1" id="KW-0812">Transmembrane</keyword>
<sequence length="607" mass="68995">MKKIVILSCFIAFAFVVLFPRSFIFAAEETEHYETVIDKVADAYIGKSVPGACVIVSEHGEIVFSKAYGYADLEKNIPMDPENTVFEWGSISKTFIWVGVMQLNEEGKIDLDADIRNYLPKGFLKNLHYDTPITMRHLMNHTAGFEEQLINLRYFESDKEFILAEVLSSHQPEQVFSPGKVSAYSNWGAALAAFIVERVSGQNYKEYVNEHILKPLDMNNTSIGPFQNDNPTILARKAVGYSFFEKGFRKEPNMYLRMYPAGGMNGSAGDLLNYAQELAKNNDKDNLLFNNPHTKKEMFTETYRSYGANSGLSHGFWQYANNPEMHGHEGGTYGFKTQIWVEPKNERAILILTNVMETEFCSEIMEKIAYTEADEKKIKENLDLKMLSGDYLPARSALKNVGKIQGKKQMISIRVTDGNRLCLTMPFEDKKQYYEQIDSNIFFCKDASPEEKILAFNINDGKVHSMSFRLAHDYIPATNTQGKIAFLFSLGTYISTTLLFLTLLIICIISTLQRWKRCMRHHIYLYICGAMLGISGITGMAHWFSIYEILAHELMIIIIAGWCFSIIGILCGGYAIFKERSIKNSGLLLIFIAQIFSAYYLGFLTVV</sequence>
<feature type="domain" description="Beta-lactamase-related" evidence="3">
    <location>
        <begin position="39"/>
        <end position="358"/>
    </location>
</feature>
<keyword evidence="2" id="KW-0732">Signal</keyword>
<gene>
    <name evidence="4" type="ORF">ATE35_04670</name>
</gene>
<dbReference type="GeneID" id="89620828"/>
<name>A0A1X0WVJ4_STROR</name>
<dbReference type="AlphaFoldDB" id="A0A1X0WVJ4"/>
<evidence type="ECO:0000313" key="5">
    <source>
        <dbReference type="Proteomes" id="UP000192789"/>
    </source>
</evidence>
<dbReference type="InterPro" id="IPR001466">
    <property type="entry name" value="Beta-lactam-related"/>
</dbReference>
<accession>A0A1X0WVJ4</accession>
<dbReference type="PANTHER" id="PTHR46825">
    <property type="entry name" value="D-ALANYL-D-ALANINE-CARBOXYPEPTIDASE/ENDOPEPTIDASE AMPH"/>
    <property type="match status" value="1"/>
</dbReference>
<dbReference type="Gene3D" id="3.40.710.10">
    <property type="entry name" value="DD-peptidase/beta-lactamase superfamily"/>
    <property type="match status" value="1"/>
</dbReference>
<organism evidence="4 5">
    <name type="scientific">Streptococcus oralis subsp. tigurinus</name>
    <dbReference type="NCBI Taxonomy" id="1077464"/>
    <lineage>
        <taxon>Bacteria</taxon>
        <taxon>Bacillati</taxon>
        <taxon>Bacillota</taxon>
        <taxon>Bacilli</taxon>
        <taxon>Lactobacillales</taxon>
        <taxon>Streptococcaceae</taxon>
        <taxon>Streptococcus</taxon>
    </lineage>
</organism>
<feature type="transmembrane region" description="Helical" evidence="1">
    <location>
        <begin position="556"/>
        <end position="577"/>
    </location>
</feature>
<feature type="transmembrane region" description="Helical" evidence="1">
    <location>
        <begin position="586"/>
        <end position="606"/>
    </location>
</feature>
<reference evidence="4 5" key="1">
    <citation type="journal article" date="2016" name="PLoS ONE">
        <title>Comparative Genomics Analysis of Streptococcus tigurinus Strains Identifies Genetic Elements Specifically and Uniquely Present in Highly Virulent Strains.</title>
        <authorList>
            <person name="Diene S.M."/>
            <person name="Francois P."/>
            <person name="Zbinden A."/>
            <person name="Entenza J.M."/>
            <person name="Resch G."/>
        </authorList>
    </citation>
    <scope>NUCLEOTIDE SEQUENCE [LARGE SCALE GENOMIC DNA]</scope>
    <source>
        <strain evidence="4 5">AZ_14</strain>
    </source>
</reference>
<dbReference type="EMBL" id="LNVG01000002">
    <property type="protein sequence ID" value="ORJ30820.1"/>
    <property type="molecule type" value="Genomic_DNA"/>
</dbReference>
<dbReference type="PANTHER" id="PTHR46825:SF9">
    <property type="entry name" value="BETA-LACTAMASE-RELATED DOMAIN-CONTAINING PROTEIN"/>
    <property type="match status" value="1"/>
</dbReference>
<evidence type="ECO:0000313" key="4">
    <source>
        <dbReference type="EMBL" id="ORJ30820.1"/>
    </source>
</evidence>
<feature type="signal peptide" evidence="2">
    <location>
        <begin position="1"/>
        <end position="26"/>
    </location>
</feature>
<keyword evidence="1" id="KW-1133">Transmembrane helix</keyword>
<feature type="transmembrane region" description="Helical" evidence="1">
    <location>
        <begin position="484"/>
        <end position="511"/>
    </location>
</feature>
<evidence type="ECO:0000259" key="3">
    <source>
        <dbReference type="Pfam" id="PF00144"/>
    </source>
</evidence>
<dbReference type="RefSeq" id="WP_009346335.1">
    <property type="nucleotide sequence ID" value="NZ_LNVG01000002.1"/>
</dbReference>